<protein>
    <recommendedName>
        <fullName evidence="1">Bacterial EndoU nuclease domain-containing protein</fullName>
    </recommendedName>
</protein>
<dbReference type="RefSeq" id="WP_345470328.1">
    <property type="nucleotide sequence ID" value="NZ_BAABHF010000040.1"/>
</dbReference>
<sequence>MASGWHHRFVGQDATDRRVSQVVRKDVNGCYAARIEMKAPDGQWVSKPTENSFFPDNWTPQYVAHTIHEAFANGHPIPNTRNR</sequence>
<evidence type="ECO:0000313" key="2">
    <source>
        <dbReference type="EMBL" id="GAA4507037.1"/>
    </source>
</evidence>
<accession>A0ABP8QNT6</accession>
<reference evidence="3" key="1">
    <citation type="journal article" date="2019" name="Int. J. Syst. Evol. Microbiol.">
        <title>The Global Catalogue of Microorganisms (GCM) 10K type strain sequencing project: providing services to taxonomists for standard genome sequencing and annotation.</title>
        <authorList>
            <consortium name="The Broad Institute Genomics Platform"/>
            <consortium name="The Broad Institute Genome Sequencing Center for Infectious Disease"/>
            <person name="Wu L."/>
            <person name="Ma J."/>
        </authorList>
    </citation>
    <scope>NUCLEOTIDE SEQUENCE [LARGE SCALE GENOMIC DNA]</scope>
    <source>
        <strain evidence="3">JCM 17933</strain>
    </source>
</reference>
<organism evidence="2 3">
    <name type="scientific">Actinoallomurus oryzae</name>
    <dbReference type="NCBI Taxonomy" id="502180"/>
    <lineage>
        <taxon>Bacteria</taxon>
        <taxon>Bacillati</taxon>
        <taxon>Actinomycetota</taxon>
        <taxon>Actinomycetes</taxon>
        <taxon>Streptosporangiales</taxon>
        <taxon>Thermomonosporaceae</taxon>
        <taxon>Actinoallomurus</taxon>
    </lineage>
</organism>
<dbReference type="Pfam" id="PF14436">
    <property type="entry name" value="EndoU_bacteria"/>
    <property type="match status" value="1"/>
</dbReference>
<evidence type="ECO:0000313" key="3">
    <source>
        <dbReference type="Proteomes" id="UP001500503"/>
    </source>
</evidence>
<evidence type="ECO:0000259" key="1">
    <source>
        <dbReference type="Pfam" id="PF14436"/>
    </source>
</evidence>
<name>A0ABP8QNT6_9ACTN</name>
<comment type="caution">
    <text evidence="2">The sequence shown here is derived from an EMBL/GenBank/DDBJ whole genome shotgun (WGS) entry which is preliminary data.</text>
</comment>
<feature type="domain" description="Bacterial EndoU nuclease" evidence="1">
    <location>
        <begin position="3"/>
        <end position="77"/>
    </location>
</feature>
<gene>
    <name evidence="2" type="ORF">GCM10023191_064940</name>
</gene>
<proteinExistence type="predicted"/>
<dbReference type="Proteomes" id="UP001500503">
    <property type="component" value="Unassembled WGS sequence"/>
</dbReference>
<dbReference type="InterPro" id="IPR029501">
    <property type="entry name" value="EndoU_bac"/>
</dbReference>
<dbReference type="EMBL" id="BAABHF010000040">
    <property type="protein sequence ID" value="GAA4507037.1"/>
    <property type="molecule type" value="Genomic_DNA"/>
</dbReference>
<keyword evidence="3" id="KW-1185">Reference proteome</keyword>